<evidence type="ECO:0000256" key="1">
    <source>
        <dbReference type="SAM" id="MobiDB-lite"/>
    </source>
</evidence>
<dbReference type="HOGENOM" id="CLU_2487175_0_0_1"/>
<evidence type="ECO:0000313" key="3">
    <source>
        <dbReference type="Proteomes" id="UP000008021"/>
    </source>
</evidence>
<dbReference type="AlphaFoldDB" id="A0A0E0F3A5"/>
<sequence>MGLAVMRQLHQDSFWCSAHVGHYRKPSVSREGARVGAAGSSVPLGNNVVDVASSSTSSEARGRRLGATTGNNRSMRSGMINSDLAFI</sequence>
<organism evidence="2">
    <name type="scientific">Oryza meridionalis</name>
    <dbReference type="NCBI Taxonomy" id="40149"/>
    <lineage>
        <taxon>Eukaryota</taxon>
        <taxon>Viridiplantae</taxon>
        <taxon>Streptophyta</taxon>
        <taxon>Embryophyta</taxon>
        <taxon>Tracheophyta</taxon>
        <taxon>Spermatophyta</taxon>
        <taxon>Magnoliopsida</taxon>
        <taxon>Liliopsida</taxon>
        <taxon>Poales</taxon>
        <taxon>Poaceae</taxon>
        <taxon>BOP clade</taxon>
        <taxon>Oryzoideae</taxon>
        <taxon>Oryzeae</taxon>
        <taxon>Oryzinae</taxon>
        <taxon>Oryza</taxon>
    </lineage>
</organism>
<feature type="region of interest" description="Disordered" evidence="1">
    <location>
        <begin position="51"/>
        <end position="76"/>
    </location>
</feature>
<keyword evidence="3" id="KW-1185">Reference proteome</keyword>
<reference evidence="2" key="2">
    <citation type="submission" date="2018-05" db="EMBL/GenBank/DDBJ databases">
        <title>OmerRS3 (Oryza meridionalis Reference Sequence Version 3).</title>
        <authorList>
            <person name="Zhang J."/>
            <person name="Kudrna D."/>
            <person name="Lee S."/>
            <person name="Talag J."/>
            <person name="Welchert J."/>
            <person name="Wing R.A."/>
        </authorList>
    </citation>
    <scope>NUCLEOTIDE SEQUENCE [LARGE SCALE GENOMIC DNA]</scope>
    <source>
        <strain evidence="2">cv. OR44</strain>
    </source>
</reference>
<evidence type="ECO:0000313" key="2">
    <source>
        <dbReference type="EnsemblPlants" id="OMERI11G04820.1"/>
    </source>
</evidence>
<proteinExistence type="predicted"/>
<dbReference type="Proteomes" id="UP000008021">
    <property type="component" value="Chromosome 11"/>
</dbReference>
<name>A0A0E0F3A5_9ORYZ</name>
<accession>A0A0E0F3A5</accession>
<dbReference type="EnsemblPlants" id="OMERI11G04820.1">
    <property type="protein sequence ID" value="OMERI11G04820.1"/>
    <property type="gene ID" value="OMERI11G04820"/>
</dbReference>
<reference evidence="2" key="1">
    <citation type="submission" date="2015-04" db="UniProtKB">
        <authorList>
            <consortium name="EnsemblPlants"/>
        </authorList>
    </citation>
    <scope>IDENTIFICATION</scope>
</reference>
<dbReference type="Gramene" id="OMERI11G04820.1">
    <property type="protein sequence ID" value="OMERI11G04820.1"/>
    <property type="gene ID" value="OMERI11G04820"/>
</dbReference>
<protein>
    <submittedName>
        <fullName evidence="2">Uncharacterized protein</fullName>
    </submittedName>
</protein>